<gene>
    <name evidence="1" type="ORF">ABGN05_16770</name>
</gene>
<name>A0ABV3SKK2_9HYPH</name>
<dbReference type="EMBL" id="JBDPGJ010000004">
    <property type="protein sequence ID" value="MEX0407313.1"/>
    <property type="molecule type" value="Genomic_DNA"/>
</dbReference>
<comment type="caution">
    <text evidence="1">The sequence shown here is derived from an EMBL/GenBank/DDBJ whole genome shotgun (WGS) entry which is preliminary data.</text>
</comment>
<keyword evidence="2" id="KW-1185">Reference proteome</keyword>
<sequence>MSDESFEVGIDRLFERYMADVALRLGYVEQTFSLDVVGSSFLVTAKRPADQPAIMRKINHALYREKVRADSEPLRARFLELLSQK</sequence>
<dbReference type="RefSeq" id="WP_367955197.1">
    <property type="nucleotide sequence ID" value="NZ_JBDPGJ010000004.1"/>
</dbReference>
<evidence type="ECO:0000313" key="1">
    <source>
        <dbReference type="EMBL" id="MEX0407313.1"/>
    </source>
</evidence>
<reference evidence="1 2" key="1">
    <citation type="submission" date="2024-05" db="EMBL/GenBank/DDBJ databases">
        <authorList>
            <person name="Jiang F."/>
        </authorList>
    </citation>
    <scope>NUCLEOTIDE SEQUENCE [LARGE SCALE GENOMIC DNA]</scope>
    <source>
        <strain evidence="1 2">LZ166</strain>
    </source>
</reference>
<accession>A0ABV3SKK2</accession>
<dbReference type="Proteomes" id="UP001556692">
    <property type="component" value="Unassembled WGS sequence"/>
</dbReference>
<evidence type="ECO:0000313" key="2">
    <source>
        <dbReference type="Proteomes" id="UP001556692"/>
    </source>
</evidence>
<protein>
    <submittedName>
        <fullName evidence="1">Uncharacterized protein</fullName>
    </submittedName>
</protein>
<organism evidence="1 2">
    <name type="scientific">Aquibium pacificus</name>
    <dbReference type="NCBI Taxonomy" id="3153579"/>
    <lineage>
        <taxon>Bacteria</taxon>
        <taxon>Pseudomonadati</taxon>
        <taxon>Pseudomonadota</taxon>
        <taxon>Alphaproteobacteria</taxon>
        <taxon>Hyphomicrobiales</taxon>
        <taxon>Phyllobacteriaceae</taxon>
        <taxon>Aquibium</taxon>
    </lineage>
</organism>
<proteinExistence type="predicted"/>